<dbReference type="InterPro" id="IPR016174">
    <property type="entry name" value="Di-haem_cyt_TM"/>
</dbReference>
<keyword evidence="7 13" id="KW-0812">Transmembrane</keyword>
<keyword evidence="8" id="KW-0479">Metal-binding</keyword>
<keyword evidence="10 13" id="KW-1133">Transmembrane helix</keyword>
<keyword evidence="11" id="KW-0408">Iron</keyword>
<dbReference type="NCBIfam" id="TIGR01583">
    <property type="entry name" value="formate-DH-gamm"/>
    <property type="match status" value="1"/>
</dbReference>
<keyword evidence="9" id="KW-0249">Electron transport</keyword>
<dbReference type="PANTHER" id="PTHR30074">
    <property type="entry name" value="FORMATE DEHYDROGENASE, NITRATE-INDUCIBLE, CYTOCHROME B556 FDN SUBUNIT"/>
    <property type="match status" value="1"/>
</dbReference>
<dbReference type="PANTHER" id="PTHR30074:SF6">
    <property type="entry name" value="FORMATE DEHYDROGENASE GAMMA SUBUNIT"/>
    <property type="match status" value="1"/>
</dbReference>
<dbReference type="InterPro" id="IPR051817">
    <property type="entry name" value="FDH_cytochrome_b556_subunit"/>
</dbReference>
<gene>
    <name evidence="15" type="ORF">E2650_20210</name>
    <name evidence="16" type="ORF">ODY93_21895</name>
    <name evidence="17" type="ORF">QM089_20625</name>
</gene>
<feature type="transmembrane region" description="Helical" evidence="13">
    <location>
        <begin position="92"/>
        <end position="114"/>
    </location>
</feature>
<evidence type="ECO:0000256" key="5">
    <source>
        <dbReference type="ARBA" id="ARBA00022475"/>
    </source>
</evidence>
<keyword evidence="17" id="KW-0560">Oxidoreductase</keyword>
<feature type="domain" description="Cytochrome b561 bacterial/Ni-hydrogenase" evidence="14">
    <location>
        <begin position="132"/>
        <end position="304"/>
    </location>
</feature>
<dbReference type="InterPro" id="IPR006471">
    <property type="entry name" value="Formate_DH_gsu"/>
</dbReference>
<evidence type="ECO:0000256" key="6">
    <source>
        <dbReference type="ARBA" id="ARBA00022617"/>
    </source>
</evidence>
<evidence type="ECO:0000256" key="3">
    <source>
        <dbReference type="ARBA" id="ARBA00010747"/>
    </source>
</evidence>
<dbReference type="EMBL" id="JAOTLW010000039">
    <property type="protein sequence ID" value="MDI5834239.1"/>
    <property type="molecule type" value="Genomic_DNA"/>
</dbReference>
<keyword evidence="6" id="KW-0349">Heme</keyword>
<evidence type="ECO:0000256" key="8">
    <source>
        <dbReference type="ARBA" id="ARBA00022723"/>
    </source>
</evidence>
<evidence type="ECO:0000256" key="11">
    <source>
        <dbReference type="ARBA" id="ARBA00023004"/>
    </source>
</evidence>
<dbReference type="GO" id="GO:0015944">
    <property type="term" value="P:formate oxidation"/>
    <property type="evidence" value="ECO:0007669"/>
    <property type="project" value="UniProtKB-ARBA"/>
</dbReference>
<dbReference type="SUPFAM" id="SSF81342">
    <property type="entry name" value="Transmembrane di-heme cytochromes"/>
    <property type="match status" value="1"/>
</dbReference>
<dbReference type="InterPro" id="IPR011577">
    <property type="entry name" value="Cyt_b561_bac/Ni-Hgenase"/>
</dbReference>
<evidence type="ECO:0000256" key="7">
    <source>
        <dbReference type="ARBA" id="ARBA00022692"/>
    </source>
</evidence>
<dbReference type="GO" id="GO:0009055">
    <property type="term" value="F:electron transfer activity"/>
    <property type="evidence" value="ECO:0007669"/>
    <property type="project" value="InterPro"/>
</dbReference>
<feature type="transmembrane region" description="Helical" evidence="13">
    <location>
        <begin position="186"/>
        <end position="203"/>
    </location>
</feature>
<dbReference type="GO" id="GO:0046872">
    <property type="term" value="F:metal ion binding"/>
    <property type="evidence" value="ECO:0007669"/>
    <property type="project" value="UniProtKB-KW"/>
</dbReference>
<proteinExistence type="inferred from homology"/>
<evidence type="ECO:0000313" key="16">
    <source>
        <dbReference type="EMBL" id="MDI5834239.1"/>
    </source>
</evidence>
<keyword evidence="5" id="KW-1003">Cell membrane</keyword>
<dbReference type="Pfam" id="PF01292">
    <property type="entry name" value="Ni_hydr_CYTB"/>
    <property type="match status" value="1"/>
</dbReference>
<evidence type="ECO:0000313" key="15">
    <source>
        <dbReference type="EMBL" id="MDG5902176.1"/>
    </source>
</evidence>
<comment type="similarity">
    <text evidence="3">Belongs to the formate dehydrogenase gamma subunit family.</text>
</comment>
<organism evidence="17 19">
    <name type="scientific">Shewanella xiamenensis</name>
    <dbReference type="NCBI Taxonomy" id="332186"/>
    <lineage>
        <taxon>Bacteria</taxon>
        <taxon>Pseudomonadati</taxon>
        <taxon>Pseudomonadota</taxon>
        <taxon>Gammaproteobacteria</taxon>
        <taxon>Alteromonadales</taxon>
        <taxon>Shewanellaceae</taxon>
        <taxon>Shewanella</taxon>
    </lineage>
</organism>
<evidence type="ECO:0000256" key="9">
    <source>
        <dbReference type="ARBA" id="ARBA00022982"/>
    </source>
</evidence>
<evidence type="ECO:0000256" key="1">
    <source>
        <dbReference type="ARBA" id="ARBA00001971"/>
    </source>
</evidence>
<dbReference type="OrthoDB" id="9790598at2"/>
<evidence type="ECO:0000256" key="4">
    <source>
        <dbReference type="ARBA" id="ARBA00022448"/>
    </source>
</evidence>
<protein>
    <submittedName>
        <fullName evidence="17">Formate dehydrogenase subunit gamma</fullName>
        <ecNumber evidence="17">1.17.1.9</ecNumber>
    </submittedName>
</protein>
<dbReference type="Proteomes" id="UP001159075">
    <property type="component" value="Unassembled WGS sequence"/>
</dbReference>
<sequence length="342" mass="37765">MLNKQLNKSLRSLFALMVLVMGLGLGSVMSAGSVLASDQQSSQQQAKAQTSEADLWRAVKSGETGYTTAKGVETGVLINVAGNQGKEIRNQYITPIMALAVTGVFGAFLLFYLVNGPSKLSHGFSGKMVVRWSKADLWIHWIMAISCLALMFTGLTIMLGKHVVQELLGPDIWAPLIYGSKTVHDWAGPVFIMAWIVCVVKWMPLQTFKMYDLKWFLVVGGYINFGPFKGKHPDSGFANAGEKMWFWTLTLFGLFISVSGIMLVLPGLDLPREASMGALLIHSISAVILIAFTIVHIWMATVLSEGGMECMKSGYCDENWAIQHHNLWYDEIKANGSLRYKD</sequence>
<reference evidence="16 18" key="3">
    <citation type="submission" date="2022-09" db="EMBL/GenBank/DDBJ databases">
        <title>The outer-membrane cytochrome OmcA is essential for infection of Shewanella oneidensis by a zebrafish-associated bacteriophage.</title>
        <authorList>
            <person name="Grenfell A.W."/>
            <person name="Intile P."/>
            <person name="Mcfarlane J."/>
            <person name="Leung D."/>
            <person name="Abdalla K."/>
            <person name="Wold M."/>
            <person name="Kees E."/>
            <person name="Gralnick J."/>
        </authorList>
    </citation>
    <scope>NUCLEOTIDE SEQUENCE [LARGE SCALE GENOMIC DNA]</scope>
    <source>
        <strain evidence="16 18">NF-5</strain>
    </source>
</reference>
<evidence type="ECO:0000313" key="17">
    <source>
        <dbReference type="EMBL" id="MDV5392604.1"/>
    </source>
</evidence>
<dbReference type="GO" id="GO:0036397">
    <property type="term" value="F:formate dehydrogenase (quinone) activity"/>
    <property type="evidence" value="ECO:0007669"/>
    <property type="project" value="TreeGrafter"/>
</dbReference>
<reference evidence="15" key="2">
    <citation type="submission" date="2019-04" db="EMBL/GenBank/DDBJ databases">
        <authorList>
            <person name="Zou H."/>
        </authorList>
    </citation>
    <scope>NUCLEOTIDE SEQUENCE</scope>
    <source>
        <strain evidence="15">2015oxa</strain>
    </source>
</reference>
<dbReference type="GO" id="GO:0005886">
    <property type="term" value="C:plasma membrane"/>
    <property type="evidence" value="ECO:0007669"/>
    <property type="project" value="UniProtKB-SubCell"/>
</dbReference>
<evidence type="ECO:0000313" key="18">
    <source>
        <dbReference type="Proteomes" id="UP001159075"/>
    </source>
</evidence>
<evidence type="ECO:0000256" key="13">
    <source>
        <dbReference type="SAM" id="Phobius"/>
    </source>
</evidence>
<comment type="caution">
    <text evidence="17">The sequence shown here is derived from an EMBL/GenBank/DDBJ whole genome shotgun (WGS) entry which is preliminary data.</text>
</comment>
<dbReference type="RefSeq" id="WP_037423454.1">
    <property type="nucleotide sequence ID" value="NZ_AP025014.1"/>
</dbReference>
<keyword evidence="18" id="KW-1185">Reference proteome</keyword>
<evidence type="ECO:0000256" key="12">
    <source>
        <dbReference type="ARBA" id="ARBA00023136"/>
    </source>
</evidence>
<reference evidence="17" key="4">
    <citation type="submission" date="2023-05" db="EMBL/GenBank/DDBJ databases">
        <title>Colonisation of extended spectrum b-lactamase- and carbapenemase-producing bacteria on hospital surfaces from low- and middle-income countries.</title>
        <authorList>
            <person name="Nieto-Rosado M."/>
            <person name="Sands K."/>
            <person name="Iregbu K."/>
            <person name="Zahra R."/>
            <person name="Mazarati J.B."/>
            <person name="Mehtar S."/>
            <person name="Barnards-Group B."/>
            <person name="Walsh T.R."/>
        </authorList>
    </citation>
    <scope>NUCLEOTIDE SEQUENCE</scope>
    <source>
        <strain evidence="17">PP-E493</strain>
    </source>
</reference>
<evidence type="ECO:0000256" key="2">
    <source>
        <dbReference type="ARBA" id="ARBA00004651"/>
    </source>
</evidence>
<dbReference type="Proteomes" id="UP001152518">
    <property type="component" value="Unassembled WGS sequence"/>
</dbReference>
<name>A0A073KJZ2_9GAMM</name>
<keyword evidence="12 13" id="KW-0472">Membrane</keyword>
<keyword evidence="4" id="KW-0813">Transport</keyword>
<dbReference type="GeneID" id="75186857"/>
<accession>A0A073KJZ2</accession>
<reference evidence="15" key="1">
    <citation type="journal article" date="2019" name="Int J Environ Res Public Health">
        <title>Characterization of Chromosome-Mediated BlaOXA-894 in Shewanella xiamenensis Isolated from Pig Wastewater.</title>
        <authorList>
            <person name="Zou H."/>
            <person name="Zhou Z."/>
            <person name="Xia H."/>
            <person name="Zhao Q."/>
            <person name="Li X."/>
        </authorList>
    </citation>
    <scope>NUCLEOTIDE SEQUENCE</scope>
    <source>
        <strain evidence="15">2015oxa</strain>
    </source>
</reference>
<dbReference type="GO" id="GO:0009061">
    <property type="term" value="P:anaerobic respiration"/>
    <property type="evidence" value="ECO:0007669"/>
    <property type="project" value="TreeGrafter"/>
</dbReference>
<feature type="transmembrane region" description="Helical" evidence="13">
    <location>
        <begin position="135"/>
        <end position="159"/>
    </location>
</feature>
<dbReference type="Proteomes" id="UP001187859">
    <property type="component" value="Unassembled WGS sequence"/>
</dbReference>
<evidence type="ECO:0000259" key="14">
    <source>
        <dbReference type="Pfam" id="PF01292"/>
    </source>
</evidence>
<dbReference type="EMBL" id="JASGOQ010000001">
    <property type="protein sequence ID" value="MDV5392604.1"/>
    <property type="molecule type" value="Genomic_DNA"/>
</dbReference>
<comment type="cofactor">
    <cofactor evidence="1">
        <name>heme</name>
        <dbReference type="ChEBI" id="CHEBI:30413"/>
    </cofactor>
</comment>
<dbReference type="EC" id="1.17.1.9" evidence="17"/>
<evidence type="ECO:0000313" key="19">
    <source>
        <dbReference type="Proteomes" id="UP001187859"/>
    </source>
</evidence>
<feature type="transmembrane region" description="Helical" evidence="13">
    <location>
        <begin position="277"/>
        <end position="299"/>
    </location>
</feature>
<dbReference type="EMBL" id="SUNE01000027">
    <property type="protein sequence ID" value="MDG5902176.1"/>
    <property type="molecule type" value="Genomic_DNA"/>
</dbReference>
<evidence type="ECO:0000256" key="10">
    <source>
        <dbReference type="ARBA" id="ARBA00022989"/>
    </source>
</evidence>
<dbReference type="Gene3D" id="1.20.950.20">
    <property type="entry name" value="Transmembrane di-heme cytochromes, Chain C"/>
    <property type="match status" value="1"/>
</dbReference>
<dbReference type="GO" id="GO:0008863">
    <property type="term" value="F:formate dehydrogenase (NAD+) activity"/>
    <property type="evidence" value="ECO:0007669"/>
    <property type="project" value="UniProtKB-EC"/>
</dbReference>
<comment type="subcellular location">
    <subcellularLocation>
        <location evidence="2">Cell membrane</location>
        <topology evidence="2">Multi-pass membrane protein</topology>
    </subcellularLocation>
</comment>
<dbReference type="GO" id="GO:0022904">
    <property type="term" value="P:respiratory electron transport chain"/>
    <property type="evidence" value="ECO:0007669"/>
    <property type="project" value="InterPro"/>
</dbReference>
<dbReference type="AlphaFoldDB" id="A0A073KJZ2"/>
<dbReference type="GO" id="GO:0009326">
    <property type="term" value="C:formate dehydrogenase complex"/>
    <property type="evidence" value="ECO:0007669"/>
    <property type="project" value="InterPro"/>
</dbReference>
<feature type="transmembrane region" description="Helical" evidence="13">
    <location>
        <begin position="244"/>
        <end position="265"/>
    </location>
</feature>
<dbReference type="FunFam" id="1.20.950.20:FF:000002">
    <property type="entry name" value="Formate dehydrogenase cytochrome b556 subunit"/>
    <property type="match status" value="1"/>
</dbReference>